<proteinExistence type="inferred from homology"/>
<dbReference type="CDD" id="cd00838">
    <property type="entry name" value="MPP_superfamily"/>
    <property type="match status" value="1"/>
</dbReference>
<protein>
    <submittedName>
        <fullName evidence="3">Phosphodiesterase</fullName>
    </submittedName>
</protein>
<dbReference type="InterPro" id="IPR050126">
    <property type="entry name" value="Ap4A_hydrolase"/>
</dbReference>
<dbReference type="RefSeq" id="WP_145300289.1">
    <property type="nucleotide sequence ID" value="NZ_CP036299.1"/>
</dbReference>
<dbReference type="PIRSF" id="PIRSF000883">
    <property type="entry name" value="Pesterase_MJ0912"/>
    <property type="match status" value="1"/>
</dbReference>
<gene>
    <name evidence="3" type="ORF">Spb1_25630</name>
</gene>
<dbReference type="Gene3D" id="3.60.21.10">
    <property type="match status" value="1"/>
</dbReference>
<dbReference type="OrthoDB" id="9800565at2"/>
<dbReference type="PANTHER" id="PTHR42850">
    <property type="entry name" value="METALLOPHOSPHOESTERASE"/>
    <property type="match status" value="1"/>
</dbReference>
<dbReference type="GO" id="GO:0016791">
    <property type="term" value="F:phosphatase activity"/>
    <property type="evidence" value="ECO:0007669"/>
    <property type="project" value="TreeGrafter"/>
</dbReference>
<evidence type="ECO:0000313" key="4">
    <source>
        <dbReference type="Proteomes" id="UP000315349"/>
    </source>
</evidence>
<name>A0A518GQ22_9PLAN</name>
<evidence type="ECO:0000256" key="1">
    <source>
        <dbReference type="ARBA" id="ARBA00008950"/>
    </source>
</evidence>
<accession>A0A518GQ22</accession>
<dbReference type="KEGG" id="peh:Spb1_25630"/>
<dbReference type="InterPro" id="IPR011152">
    <property type="entry name" value="Pesterase_MJ0912"/>
</dbReference>
<comment type="similarity">
    <text evidence="1">Belongs to the metallophosphoesterase superfamily. YfcE family.</text>
</comment>
<dbReference type="Pfam" id="PF12850">
    <property type="entry name" value="Metallophos_2"/>
    <property type="match status" value="1"/>
</dbReference>
<evidence type="ECO:0000313" key="3">
    <source>
        <dbReference type="EMBL" id="QDV30629.1"/>
    </source>
</evidence>
<dbReference type="InterPro" id="IPR024654">
    <property type="entry name" value="Calcineurin-like_PHP_lpxH"/>
</dbReference>
<dbReference type="Proteomes" id="UP000315349">
    <property type="component" value="Chromosome"/>
</dbReference>
<reference evidence="3 4" key="1">
    <citation type="submission" date="2019-02" db="EMBL/GenBank/DDBJ databases">
        <title>Deep-cultivation of Planctomycetes and their phenomic and genomic characterization uncovers novel biology.</title>
        <authorList>
            <person name="Wiegand S."/>
            <person name="Jogler M."/>
            <person name="Boedeker C."/>
            <person name="Pinto D."/>
            <person name="Vollmers J."/>
            <person name="Rivas-Marin E."/>
            <person name="Kohn T."/>
            <person name="Peeters S.H."/>
            <person name="Heuer A."/>
            <person name="Rast P."/>
            <person name="Oberbeckmann S."/>
            <person name="Bunk B."/>
            <person name="Jeske O."/>
            <person name="Meyerdierks A."/>
            <person name="Storesund J.E."/>
            <person name="Kallscheuer N."/>
            <person name="Luecker S."/>
            <person name="Lage O.M."/>
            <person name="Pohl T."/>
            <person name="Merkel B.J."/>
            <person name="Hornburger P."/>
            <person name="Mueller R.-W."/>
            <person name="Bruemmer F."/>
            <person name="Labrenz M."/>
            <person name="Spormann A.M."/>
            <person name="Op den Camp H."/>
            <person name="Overmann J."/>
            <person name="Amann R."/>
            <person name="Jetten M.S.M."/>
            <person name="Mascher T."/>
            <person name="Medema M.H."/>
            <person name="Devos D.P."/>
            <person name="Kaster A.-K."/>
            <person name="Ovreas L."/>
            <person name="Rohde M."/>
            <person name="Galperin M.Y."/>
            <person name="Jogler C."/>
        </authorList>
    </citation>
    <scope>NUCLEOTIDE SEQUENCE [LARGE SCALE GENOMIC DNA]</scope>
    <source>
        <strain evidence="3 4">Spb1</strain>
    </source>
</reference>
<dbReference type="SUPFAM" id="SSF56300">
    <property type="entry name" value="Metallo-dependent phosphatases"/>
    <property type="match status" value="1"/>
</dbReference>
<organism evidence="3 4">
    <name type="scientific">Planctopirus ephydatiae</name>
    <dbReference type="NCBI Taxonomy" id="2528019"/>
    <lineage>
        <taxon>Bacteria</taxon>
        <taxon>Pseudomonadati</taxon>
        <taxon>Planctomycetota</taxon>
        <taxon>Planctomycetia</taxon>
        <taxon>Planctomycetales</taxon>
        <taxon>Planctomycetaceae</taxon>
        <taxon>Planctopirus</taxon>
    </lineage>
</organism>
<feature type="domain" description="Calcineurin-like phosphoesterase" evidence="2">
    <location>
        <begin position="3"/>
        <end position="209"/>
    </location>
</feature>
<dbReference type="PANTHER" id="PTHR42850:SF2">
    <property type="entry name" value="BLL5683 PROTEIN"/>
    <property type="match status" value="1"/>
</dbReference>
<dbReference type="AlphaFoldDB" id="A0A518GQ22"/>
<sequence>MKAILSDIHGNLEALEAVLADIASQGITEIYCLGDIVGYGPNPCECVDRVMAKCKLSLLGNHDQGALFDPMGFNASAERAIFWTRKQLESGRGPQADRRWEFLGELPRVHREQNLMFVHGSARNPLNEYVFPEDIYNQRKMEKIFGMIERHCFQGHTHIPGVFTENLNFLTPEEIDFNYVLRQEKVMVNVGSVGQPRNSDPRSSYVTIDGDTVRFRRVEYDFRITQKKIYDIPDLDNFLGDRLADGR</sequence>
<keyword evidence="4" id="KW-1185">Reference proteome</keyword>
<dbReference type="GO" id="GO:0005737">
    <property type="term" value="C:cytoplasm"/>
    <property type="evidence" value="ECO:0007669"/>
    <property type="project" value="TreeGrafter"/>
</dbReference>
<evidence type="ECO:0000259" key="2">
    <source>
        <dbReference type="Pfam" id="PF12850"/>
    </source>
</evidence>
<dbReference type="EMBL" id="CP036299">
    <property type="protein sequence ID" value="QDV30629.1"/>
    <property type="molecule type" value="Genomic_DNA"/>
</dbReference>
<dbReference type="InterPro" id="IPR029052">
    <property type="entry name" value="Metallo-depent_PP-like"/>
</dbReference>